<feature type="domain" description="Reverse transcriptase Ty1/copia-type" evidence="1">
    <location>
        <begin position="1"/>
        <end position="47"/>
    </location>
</feature>
<dbReference type="Pfam" id="PF07727">
    <property type="entry name" value="RVT_2"/>
    <property type="match status" value="1"/>
</dbReference>
<dbReference type="AlphaFoldDB" id="A0AAV3P4K2"/>
<evidence type="ECO:0000259" key="1">
    <source>
        <dbReference type="Pfam" id="PF07727"/>
    </source>
</evidence>
<name>A0AAV3P4K2_LITER</name>
<protein>
    <recommendedName>
        <fullName evidence="1">Reverse transcriptase Ty1/copia-type domain-containing protein</fullName>
    </recommendedName>
</protein>
<accession>A0AAV3P4K2</accession>
<dbReference type="PANTHER" id="PTHR11439:SF483">
    <property type="entry name" value="PEPTIDE SYNTHASE GLIP-LIKE, PUTATIVE (AFU_ORTHOLOGUE AFUA_3G12920)-RELATED"/>
    <property type="match status" value="1"/>
</dbReference>
<gene>
    <name evidence="2" type="ORF">LIER_06434</name>
</gene>
<proteinExistence type="predicted"/>
<organism evidence="2 3">
    <name type="scientific">Lithospermum erythrorhizon</name>
    <name type="common">Purple gromwell</name>
    <name type="synonym">Lithospermum officinale var. erythrorhizon</name>
    <dbReference type="NCBI Taxonomy" id="34254"/>
    <lineage>
        <taxon>Eukaryota</taxon>
        <taxon>Viridiplantae</taxon>
        <taxon>Streptophyta</taxon>
        <taxon>Embryophyta</taxon>
        <taxon>Tracheophyta</taxon>
        <taxon>Spermatophyta</taxon>
        <taxon>Magnoliopsida</taxon>
        <taxon>eudicotyledons</taxon>
        <taxon>Gunneridae</taxon>
        <taxon>Pentapetalae</taxon>
        <taxon>asterids</taxon>
        <taxon>lamiids</taxon>
        <taxon>Boraginales</taxon>
        <taxon>Boraginaceae</taxon>
        <taxon>Boraginoideae</taxon>
        <taxon>Lithospermeae</taxon>
        <taxon>Lithospermum</taxon>
    </lineage>
</organism>
<dbReference type="PANTHER" id="PTHR11439">
    <property type="entry name" value="GAG-POL-RELATED RETROTRANSPOSON"/>
    <property type="match status" value="1"/>
</dbReference>
<comment type="caution">
    <text evidence="2">The sequence shown here is derived from an EMBL/GenBank/DDBJ whole genome shotgun (WGS) entry which is preliminary data.</text>
</comment>
<dbReference type="Proteomes" id="UP001454036">
    <property type="component" value="Unassembled WGS sequence"/>
</dbReference>
<dbReference type="InterPro" id="IPR013103">
    <property type="entry name" value="RVT_2"/>
</dbReference>
<evidence type="ECO:0000313" key="2">
    <source>
        <dbReference type="EMBL" id="GAA0146500.1"/>
    </source>
</evidence>
<dbReference type="CDD" id="cd09272">
    <property type="entry name" value="RNase_HI_RT_Ty1"/>
    <property type="match status" value="1"/>
</dbReference>
<reference evidence="2 3" key="1">
    <citation type="submission" date="2024-01" db="EMBL/GenBank/DDBJ databases">
        <title>The complete chloroplast genome sequence of Lithospermum erythrorhizon: insights into the phylogenetic relationship among Boraginaceae species and the maternal lineages of purple gromwells.</title>
        <authorList>
            <person name="Okada T."/>
            <person name="Watanabe K."/>
        </authorList>
    </citation>
    <scope>NUCLEOTIDE SEQUENCE [LARGE SCALE GENOMIC DNA]</scope>
</reference>
<sequence length="208" mass="22934">MDVKSAFLNGVVQEEVYVEQPKGFVVVTHPEHAYRLKKALYGLNQARGHDVSGYMRMIGSLLYLAASRPDIAHSLGVCARYQADPKQSHLNLVKRAGSIEDRKSISGGFFFLGNNLVSWFTKKQNYVSLSTVEAEYIAVGSEFLQKSLTNSSFNHSIMVKTRSGSTASIRNEEGHTFRTLNLIGMTVDGQPISLLVIAPLNSQPAEIL</sequence>
<keyword evidence="3" id="KW-1185">Reference proteome</keyword>
<evidence type="ECO:0000313" key="3">
    <source>
        <dbReference type="Proteomes" id="UP001454036"/>
    </source>
</evidence>
<dbReference type="EMBL" id="BAABME010000939">
    <property type="protein sequence ID" value="GAA0146500.1"/>
    <property type="molecule type" value="Genomic_DNA"/>
</dbReference>